<evidence type="ECO:0000313" key="2">
    <source>
        <dbReference type="Proteomes" id="UP000002350"/>
    </source>
</evidence>
<reference evidence="2" key="1">
    <citation type="journal article" date="2010" name="Mol. Biosyst.">
        <title>Complete genome sequence and comparative analysis of Shewanella violacea, a psychrophilic and piezophilic bacterium from deep sea floor sediments.</title>
        <authorList>
            <person name="Aono E."/>
            <person name="Baba T."/>
            <person name="Ara T."/>
            <person name="Nishi T."/>
            <person name="Nakamichi T."/>
            <person name="Inamoto E."/>
            <person name="Toyonaga H."/>
            <person name="Hasegawa M."/>
            <person name="Takai Y."/>
            <person name="Okumura Y."/>
            <person name="Baba M."/>
            <person name="Tomita M."/>
            <person name="Kato C."/>
            <person name="Oshima T."/>
            <person name="Nakasone K."/>
            <person name="Mori H."/>
        </authorList>
    </citation>
    <scope>NUCLEOTIDE SEQUENCE [LARGE SCALE GENOMIC DNA]</scope>
    <source>
        <strain evidence="2">JCM 10179 / CIP 106290 / LMG 19151 / DSS12</strain>
    </source>
</reference>
<dbReference type="KEGG" id="svo:SVI_1081"/>
<gene>
    <name evidence="1" type="ordered locus">SVI_1081</name>
</gene>
<dbReference type="STRING" id="637905.SVI_1081"/>
<dbReference type="HOGENOM" id="CLU_3375989_0_0_6"/>
<keyword evidence="2" id="KW-1185">Reference proteome</keyword>
<dbReference type="Proteomes" id="UP000002350">
    <property type="component" value="Chromosome"/>
</dbReference>
<dbReference type="AlphaFoldDB" id="D4ZHA3"/>
<protein>
    <submittedName>
        <fullName evidence="1">Uncharacterized protein</fullName>
    </submittedName>
</protein>
<evidence type="ECO:0000313" key="1">
    <source>
        <dbReference type="EMBL" id="BAJ01052.1"/>
    </source>
</evidence>
<organism evidence="1 2">
    <name type="scientific">Shewanella violacea (strain JCM 10179 / CIP 106290 / LMG 19151 / DSS12)</name>
    <dbReference type="NCBI Taxonomy" id="637905"/>
    <lineage>
        <taxon>Bacteria</taxon>
        <taxon>Pseudomonadati</taxon>
        <taxon>Pseudomonadota</taxon>
        <taxon>Gammaproteobacteria</taxon>
        <taxon>Alteromonadales</taxon>
        <taxon>Shewanellaceae</taxon>
        <taxon>Shewanella</taxon>
    </lineage>
</organism>
<proteinExistence type="predicted"/>
<sequence length="34" mass="4077">MSKLEGGGIFYDVNKKIKHMYQIDKAYRKSRKQD</sequence>
<name>D4ZHA3_SHEVD</name>
<dbReference type="EMBL" id="AP011177">
    <property type="protein sequence ID" value="BAJ01052.1"/>
    <property type="molecule type" value="Genomic_DNA"/>
</dbReference>
<accession>D4ZHA3</accession>